<proteinExistence type="predicted"/>
<keyword evidence="3" id="KW-1185">Reference proteome</keyword>
<comment type="caution">
    <text evidence="2">The sequence shown here is derived from an EMBL/GenBank/DDBJ whole genome shotgun (WGS) entry which is preliminary data.</text>
</comment>
<evidence type="ECO:0000256" key="1">
    <source>
        <dbReference type="SAM" id="SignalP"/>
    </source>
</evidence>
<accession>A0ABP8JUB0</accession>
<keyword evidence="1" id="KW-0732">Signal</keyword>
<organism evidence="2 3">
    <name type="scientific">Ornithinibacter aureus</name>
    <dbReference type="NCBI Taxonomy" id="622664"/>
    <lineage>
        <taxon>Bacteria</taxon>
        <taxon>Bacillati</taxon>
        <taxon>Actinomycetota</taxon>
        <taxon>Actinomycetes</taxon>
        <taxon>Micrococcales</taxon>
        <taxon>Intrasporangiaceae</taxon>
        <taxon>Ornithinibacter</taxon>
    </lineage>
</organism>
<name>A0ABP8JUB0_9MICO</name>
<sequence length="100" mass="9988">MPGMALHCAARLVLVPVGAAPDGAAGTGAVVVGPLAAGADVVEELEALADLHRGERVVVPVGPDHLSAVHEHLGRVPGPCEDVVVLEIGDDGWALVPPKG</sequence>
<dbReference type="Proteomes" id="UP001500390">
    <property type="component" value="Unassembled WGS sequence"/>
</dbReference>
<gene>
    <name evidence="2" type="ORF">GCM10023153_18710</name>
</gene>
<evidence type="ECO:0000313" key="3">
    <source>
        <dbReference type="Proteomes" id="UP001500390"/>
    </source>
</evidence>
<reference evidence="3" key="1">
    <citation type="journal article" date="2019" name="Int. J. Syst. Evol. Microbiol.">
        <title>The Global Catalogue of Microorganisms (GCM) 10K type strain sequencing project: providing services to taxonomists for standard genome sequencing and annotation.</title>
        <authorList>
            <consortium name="The Broad Institute Genomics Platform"/>
            <consortium name="The Broad Institute Genome Sequencing Center for Infectious Disease"/>
            <person name="Wu L."/>
            <person name="Ma J."/>
        </authorList>
    </citation>
    <scope>NUCLEOTIDE SEQUENCE [LARGE SCALE GENOMIC DNA]</scope>
    <source>
        <strain evidence="3">JCM 17738</strain>
    </source>
</reference>
<dbReference type="EMBL" id="BAABFX010000026">
    <property type="protein sequence ID" value="GAA4396083.1"/>
    <property type="molecule type" value="Genomic_DNA"/>
</dbReference>
<evidence type="ECO:0000313" key="2">
    <source>
        <dbReference type="EMBL" id="GAA4396083.1"/>
    </source>
</evidence>
<protein>
    <submittedName>
        <fullName evidence="2">Uncharacterized protein</fullName>
    </submittedName>
</protein>
<feature type="signal peptide" evidence="1">
    <location>
        <begin position="1"/>
        <end position="19"/>
    </location>
</feature>
<feature type="chain" id="PRO_5045785495" evidence="1">
    <location>
        <begin position="20"/>
        <end position="100"/>
    </location>
</feature>